<dbReference type="InterPro" id="IPR047640">
    <property type="entry name" value="RpiR-like"/>
</dbReference>
<dbReference type="PANTHER" id="PTHR30514:SF1">
    <property type="entry name" value="HTH-TYPE TRANSCRIPTIONAL REGULATOR HEXR-RELATED"/>
    <property type="match status" value="1"/>
</dbReference>
<dbReference type="EMBL" id="FLUN01000001">
    <property type="protein sequence ID" value="SBW06482.1"/>
    <property type="molecule type" value="Genomic_DNA"/>
</dbReference>
<dbReference type="InterPro" id="IPR000281">
    <property type="entry name" value="HTH_RpiR"/>
</dbReference>
<dbReference type="SUPFAM" id="SSF53697">
    <property type="entry name" value="SIS domain"/>
    <property type="match status" value="1"/>
</dbReference>
<evidence type="ECO:0000259" key="5">
    <source>
        <dbReference type="PROSITE" id="PS51464"/>
    </source>
</evidence>
<dbReference type="InterPro" id="IPR035472">
    <property type="entry name" value="RpiR-like_SIS"/>
</dbReference>
<dbReference type="PROSITE" id="PS51071">
    <property type="entry name" value="HTH_RPIR"/>
    <property type="match status" value="1"/>
</dbReference>
<dbReference type="Gene3D" id="1.10.10.10">
    <property type="entry name" value="Winged helix-like DNA-binding domain superfamily/Winged helix DNA-binding domain"/>
    <property type="match status" value="1"/>
</dbReference>
<evidence type="ECO:0000313" key="6">
    <source>
        <dbReference type="EMBL" id="SBW06482.1"/>
    </source>
</evidence>
<dbReference type="Gene3D" id="3.40.50.10490">
    <property type="entry name" value="Glucose-6-phosphate isomerase like protein, domain 1"/>
    <property type="match status" value="1"/>
</dbReference>
<protein>
    <submittedName>
        <fullName evidence="6">SIS domain protein</fullName>
    </submittedName>
</protein>
<keyword evidence="2" id="KW-0238">DNA-binding</keyword>
<dbReference type="SUPFAM" id="SSF46689">
    <property type="entry name" value="Homeodomain-like"/>
    <property type="match status" value="1"/>
</dbReference>
<reference evidence="6" key="1">
    <citation type="submission" date="2016-04" db="EMBL/GenBank/DDBJ databases">
        <authorList>
            <person name="Evans L.H."/>
            <person name="Alamgir A."/>
            <person name="Owens N."/>
            <person name="Weber N.D."/>
            <person name="Virtaneva K."/>
            <person name="Barbian K."/>
            <person name="Babar A."/>
            <person name="Rosenke K."/>
        </authorList>
    </citation>
    <scope>NUCLEOTIDE SEQUENCE</scope>
    <source>
        <strain evidence="6">86</strain>
    </source>
</reference>
<sequence>MKSALLRLRESRDLVSATERSVADYLLEKPEEAMNLSIHQLAERTFSSPSTIIRMCHRVGFEGYKDFRRAVTYELALRKKSAEEERKEVSRSDSIEEIIEKTTYKNVLCLEDTKNLLDADTVHKCVELISQSNRILLFGVGASLCVARDAYLKFLRLDKACIVNDDWHSQLLQACNSKKSDLGIVFSYSGETVEMVQCIQEMRKNDTPIIAITRFAPSAVAELSTYNLYVASNESTFRSGAMSSRISQLNVVDVLYVSFANTEYDFCIQQLDRTHIDKPRVTRPL</sequence>
<dbReference type="CDD" id="cd05013">
    <property type="entry name" value="SIS_RpiR"/>
    <property type="match status" value="1"/>
</dbReference>
<dbReference type="InterPro" id="IPR001347">
    <property type="entry name" value="SIS_dom"/>
</dbReference>
<name>A0A212K4C1_9FIRM</name>
<dbReference type="Pfam" id="PF01418">
    <property type="entry name" value="HTH_6"/>
    <property type="match status" value="1"/>
</dbReference>
<evidence type="ECO:0000256" key="1">
    <source>
        <dbReference type="ARBA" id="ARBA00023015"/>
    </source>
</evidence>
<evidence type="ECO:0000256" key="3">
    <source>
        <dbReference type="ARBA" id="ARBA00023163"/>
    </source>
</evidence>
<dbReference type="PROSITE" id="PS51464">
    <property type="entry name" value="SIS"/>
    <property type="match status" value="1"/>
</dbReference>
<evidence type="ECO:0000256" key="2">
    <source>
        <dbReference type="ARBA" id="ARBA00023125"/>
    </source>
</evidence>
<evidence type="ECO:0000259" key="4">
    <source>
        <dbReference type="PROSITE" id="PS51071"/>
    </source>
</evidence>
<dbReference type="PANTHER" id="PTHR30514">
    <property type="entry name" value="GLUCOKINASE"/>
    <property type="match status" value="1"/>
</dbReference>
<accession>A0A212K4C1</accession>
<dbReference type="InterPro" id="IPR036388">
    <property type="entry name" value="WH-like_DNA-bd_sf"/>
</dbReference>
<dbReference type="GO" id="GO:0003700">
    <property type="term" value="F:DNA-binding transcription factor activity"/>
    <property type="evidence" value="ECO:0007669"/>
    <property type="project" value="InterPro"/>
</dbReference>
<keyword evidence="3" id="KW-0804">Transcription</keyword>
<dbReference type="Pfam" id="PF01380">
    <property type="entry name" value="SIS"/>
    <property type="match status" value="1"/>
</dbReference>
<dbReference type="GO" id="GO:0097367">
    <property type="term" value="F:carbohydrate derivative binding"/>
    <property type="evidence" value="ECO:0007669"/>
    <property type="project" value="InterPro"/>
</dbReference>
<feature type="domain" description="SIS" evidence="5">
    <location>
        <begin position="125"/>
        <end position="265"/>
    </location>
</feature>
<organism evidence="6">
    <name type="scientific">uncultured Eubacteriales bacterium</name>
    <dbReference type="NCBI Taxonomy" id="172733"/>
    <lineage>
        <taxon>Bacteria</taxon>
        <taxon>Bacillati</taxon>
        <taxon>Bacillota</taxon>
        <taxon>Clostridia</taxon>
        <taxon>Eubacteriales</taxon>
        <taxon>environmental samples</taxon>
    </lineage>
</organism>
<dbReference type="AlphaFoldDB" id="A0A212K4C1"/>
<dbReference type="InterPro" id="IPR046348">
    <property type="entry name" value="SIS_dom_sf"/>
</dbReference>
<gene>
    <name evidence="6" type="ORF">KL86CLO1_12168</name>
</gene>
<proteinExistence type="predicted"/>
<dbReference type="GO" id="GO:1901135">
    <property type="term" value="P:carbohydrate derivative metabolic process"/>
    <property type="evidence" value="ECO:0007669"/>
    <property type="project" value="InterPro"/>
</dbReference>
<dbReference type="GO" id="GO:0003677">
    <property type="term" value="F:DNA binding"/>
    <property type="evidence" value="ECO:0007669"/>
    <property type="project" value="UniProtKB-KW"/>
</dbReference>
<keyword evidence="1" id="KW-0805">Transcription regulation</keyword>
<dbReference type="InterPro" id="IPR009057">
    <property type="entry name" value="Homeodomain-like_sf"/>
</dbReference>
<feature type="domain" description="HTH rpiR-type" evidence="4">
    <location>
        <begin position="2"/>
        <end position="78"/>
    </location>
</feature>